<evidence type="ECO:0000256" key="7">
    <source>
        <dbReference type="ARBA" id="ARBA00023136"/>
    </source>
</evidence>
<keyword evidence="3 9" id="KW-0812">Transmembrane</keyword>
<keyword evidence="5 9" id="KW-1133">Transmembrane helix</keyword>
<keyword evidence="2" id="KW-0349">Heme</keyword>
<evidence type="ECO:0000256" key="6">
    <source>
        <dbReference type="ARBA" id="ARBA00023004"/>
    </source>
</evidence>
<gene>
    <name evidence="10" type="ORF">JO380_003345</name>
</gene>
<evidence type="ECO:0000256" key="1">
    <source>
        <dbReference type="ARBA" id="ARBA00004370"/>
    </source>
</evidence>
<proteinExistence type="predicted"/>
<dbReference type="RefSeq" id="WP_082740201.1">
    <property type="nucleotide sequence ID" value="NZ_JAUSVM010000001.1"/>
</dbReference>
<feature type="transmembrane region" description="Helical" evidence="9">
    <location>
        <begin position="219"/>
        <end position="243"/>
    </location>
</feature>
<keyword evidence="11" id="KW-1185">Reference proteome</keyword>
<evidence type="ECO:0000256" key="8">
    <source>
        <dbReference type="SAM" id="MobiDB-lite"/>
    </source>
</evidence>
<evidence type="ECO:0000313" key="11">
    <source>
        <dbReference type="Proteomes" id="UP001240250"/>
    </source>
</evidence>
<dbReference type="Pfam" id="PF01127">
    <property type="entry name" value="Sdh_cyt"/>
    <property type="match status" value="1"/>
</dbReference>
<accession>A0ABU0GNL6</accession>
<keyword evidence="6" id="KW-0408">Iron</keyword>
<dbReference type="Gene3D" id="1.20.1300.10">
    <property type="entry name" value="Fumarate reductase/succinate dehydrogenase, transmembrane subunit"/>
    <property type="match status" value="1"/>
</dbReference>
<dbReference type="EMBL" id="JAUSVM010000001">
    <property type="protein sequence ID" value="MDQ0426964.1"/>
    <property type="molecule type" value="Genomic_DNA"/>
</dbReference>
<evidence type="ECO:0000256" key="5">
    <source>
        <dbReference type="ARBA" id="ARBA00022989"/>
    </source>
</evidence>
<comment type="subcellular location">
    <subcellularLocation>
        <location evidence="1">Membrane</location>
    </subcellularLocation>
</comment>
<evidence type="ECO:0000256" key="3">
    <source>
        <dbReference type="ARBA" id="ARBA00022692"/>
    </source>
</evidence>
<protein>
    <submittedName>
        <fullName evidence="10">Succinate dehydrogenase / fumarate reductase cytochrome b subunit</fullName>
    </submittedName>
</protein>
<feature type="region of interest" description="Disordered" evidence="8">
    <location>
        <begin position="1"/>
        <end position="23"/>
    </location>
</feature>
<evidence type="ECO:0000256" key="4">
    <source>
        <dbReference type="ARBA" id="ARBA00022723"/>
    </source>
</evidence>
<dbReference type="CDD" id="cd03498">
    <property type="entry name" value="SQR_TypeB_2_TM"/>
    <property type="match status" value="1"/>
</dbReference>
<name>A0ABU0GNL6_9CELL</name>
<feature type="transmembrane region" description="Helical" evidence="9">
    <location>
        <begin position="32"/>
        <end position="54"/>
    </location>
</feature>
<feature type="transmembrane region" description="Helical" evidence="9">
    <location>
        <begin position="131"/>
        <end position="152"/>
    </location>
</feature>
<reference evidence="10 11" key="1">
    <citation type="submission" date="2023-07" db="EMBL/GenBank/DDBJ databases">
        <title>Sequencing the genomes of 1000 actinobacteria strains.</title>
        <authorList>
            <person name="Klenk H.-P."/>
        </authorList>
    </citation>
    <scope>NUCLEOTIDE SEQUENCE [LARGE SCALE GENOMIC DNA]</scope>
    <source>
        <strain evidence="10 11">DSM 14785</strain>
    </source>
</reference>
<dbReference type="InterPro" id="IPR034804">
    <property type="entry name" value="SQR/QFR_C/D"/>
</dbReference>
<evidence type="ECO:0000313" key="10">
    <source>
        <dbReference type="EMBL" id="MDQ0426964.1"/>
    </source>
</evidence>
<keyword evidence="4" id="KW-0479">Metal-binding</keyword>
<organism evidence="10 11">
    <name type="scientific">Cellulomonas iranensis</name>
    <dbReference type="NCBI Taxonomy" id="76862"/>
    <lineage>
        <taxon>Bacteria</taxon>
        <taxon>Bacillati</taxon>
        <taxon>Actinomycetota</taxon>
        <taxon>Actinomycetes</taxon>
        <taxon>Micrococcales</taxon>
        <taxon>Cellulomonadaceae</taxon>
        <taxon>Cellulomonas</taxon>
    </lineage>
</organism>
<sequence>MAGAPTSTRPEPDRVPAAARPATTRPPVPATWVLKVVMAVTGSIFGVFVVFHLVGNLKVFLGPEEFDAYAHWLQRDLLAPLVPHGWFIWIFRAVLTLSLVAHVWAAVVLRRRARVARGPHRRQGMRTFRSFQARSMLVTGAVLLFFVVFHVLDLTTGTQPAASAEFVHGSAYANLVHSFQRPVVAAFYMLAIGTLFLHLAHGLWSVVNDLGATGRRLRATGAAVAGGVGLLVLVGNLLIPVAVLTGLVS</sequence>
<evidence type="ECO:0000256" key="9">
    <source>
        <dbReference type="SAM" id="Phobius"/>
    </source>
</evidence>
<evidence type="ECO:0000256" key="2">
    <source>
        <dbReference type="ARBA" id="ARBA00022617"/>
    </source>
</evidence>
<feature type="transmembrane region" description="Helical" evidence="9">
    <location>
        <begin position="86"/>
        <end position="110"/>
    </location>
</feature>
<dbReference type="InterPro" id="IPR000701">
    <property type="entry name" value="SuccDH_FuR_B_TM-su"/>
</dbReference>
<dbReference type="Proteomes" id="UP001240250">
    <property type="component" value="Unassembled WGS sequence"/>
</dbReference>
<dbReference type="SUPFAM" id="SSF81343">
    <property type="entry name" value="Fumarate reductase respiratory complex transmembrane subunits"/>
    <property type="match status" value="1"/>
</dbReference>
<feature type="transmembrane region" description="Helical" evidence="9">
    <location>
        <begin position="185"/>
        <end position="207"/>
    </location>
</feature>
<dbReference type="InterPro" id="IPR011138">
    <property type="entry name" value="Cytochrome_b-558"/>
</dbReference>
<comment type="caution">
    <text evidence="10">The sequence shown here is derived from an EMBL/GenBank/DDBJ whole genome shotgun (WGS) entry which is preliminary data.</text>
</comment>
<keyword evidence="7 9" id="KW-0472">Membrane</keyword>
<dbReference type="NCBIfam" id="TIGR02046">
    <property type="entry name" value="sdhC_b558_fam"/>
    <property type="match status" value="1"/>
</dbReference>